<name>A0A0C9ZEE6_9AGAM</name>
<dbReference type="Proteomes" id="UP000054018">
    <property type="component" value="Unassembled WGS sequence"/>
</dbReference>
<dbReference type="AlphaFoldDB" id="A0A0C9ZEE6"/>
<sequence>MQDLERVSDGTKRDLKTSLRRTIDQNVVIIAETACGRLEELAAKRQEEVGAVDADLQALRIESSNCTISSSQKLLR</sequence>
<keyword evidence="2" id="KW-1185">Reference proteome</keyword>
<evidence type="ECO:0000313" key="2">
    <source>
        <dbReference type="Proteomes" id="UP000054018"/>
    </source>
</evidence>
<protein>
    <submittedName>
        <fullName evidence="1">Uncharacterized protein</fullName>
    </submittedName>
</protein>
<reference evidence="2" key="2">
    <citation type="submission" date="2015-01" db="EMBL/GenBank/DDBJ databases">
        <title>Evolutionary Origins and Diversification of the Mycorrhizal Mutualists.</title>
        <authorList>
            <consortium name="DOE Joint Genome Institute"/>
            <consortium name="Mycorrhizal Genomics Consortium"/>
            <person name="Kohler A."/>
            <person name="Kuo A."/>
            <person name="Nagy L.G."/>
            <person name="Floudas D."/>
            <person name="Copeland A."/>
            <person name="Barry K.W."/>
            <person name="Cichocki N."/>
            <person name="Veneault-Fourrey C."/>
            <person name="LaButti K."/>
            <person name="Lindquist E.A."/>
            <person name="Lipzen A."/>
            <person name="Lundell T."/>
            <person name="Morin E."/>
            <person name="Murat C."/>
            <person name="Riley R."/>
            <person name="Ohm R."/>
            <person name="Sun H."/>
            <person name="Tunlid A."/>
            <person name="Henrissat B."/>
            <person name="Grigoriev I.V."/>
            <person name="Hibbett D.S."/>
            <person name="Martin F."/>
        </authorList>
    </citation>
    <scope>NUCLEOTIDE SEQUENCE [LARGE SCALE GENOMIC DNA]</scope>
    <source>
        <strain evidence="2">441</strain>
    </source>
</reference>
<proteinExistence type="predicted"/>
<dbReference type="EMBL" id="KN833695">
    <property type="protein sequence ID" value="KIK27696.1"/>
    <property type="molecule type" value="Genomic_DNA"/>
</dbReference>
<evidence type="ECO:0000313" key="1">
    <source>
        <dbReference type="EMBL" id="KIK27696.1"/>
    </source>
</evidence>
<dbReference type="HOGENOM" id="CLU_2655409_0_0_1"/>
<dbReference type="OrthoDB" id="5319015at2759"/>
<organism evidence="1 2">
    <name type="scientific">Pisolithus microcarpus 441</name>
    <dbReference type="NCBI Taxonomy" id="765257"/>
    <lineage>
        <taxon>Eukaryota</taxon>
        <taxon>Fungi</taxon>
        <taxon>Dikarya</taxon>
        <taxon>Basidiomycota</taxon>
        <taxon>Agaricomycotina</taxon>
        <taxon>Agaricomycetes</taxon>
        <taxon>Agaricomycetidae</taxon>
        <taxon>Boletales</taxon>
        <taxon>Sclerodermatineae</taxon>
        <taxon>Pisolithaceae</taxon>
        <taxon>Pisolithus</taxon>
    </lineage>
</organism>
<gene>
    <name evidence="1" type="ORF">PISMIDRAFT_674601</name>
</gene>
<reference evidence="1 2" key="1">
    <citation type="submission" date="2014-04" db="EMBL/GenBank/DDBJ databases">
        <authorList>
            <consortium name="DOE Joint Genome Institute"/>
            <person name="Kuo A."/>
            <person name="Kohler A."/>
            <person name="Costa M.D."/>
            <person name="Nagy L.G."/>
            <person name="Floudas D."/>
            <person name="Copeland A."/>
            <person name="Barry K.W."/>
            <person name="Cichocki N."/>
            <person name="Veneault-Fourrey C."/>
            <person name="LaButti K."/>
            <person name="Lindquist E.A."/>
            <person name="Lipzen A."/>
            <person name="Lundell T."/>
            <person name="Morin E."/>
            <person name="Murat C."/>
            <person name="Sun H."/>
            <person name="Tunlid A."/>
            <person name="Henrissat B."/>
            <person name="Grigoriev I.V."/>
            <person name="Hibbett D.S."/>
            <person name="Martin F."/>
            <person name="Nordberg H.P."/>
            <person name="Cantor M.N."/>
            <person name="Hua S.X."/>
        </authorList>
    </citation>
    <scope>NUCLEOTIDE SEQUENCE [LARGE SCALE GENOMIC DNA]</scope>
    <source>
        <strain evidence="1 2">441</strain>
    </source>
</reference>
<accession>A0A0C9ZEE6</accession>